<comment type="similarity">
    <text evidence="1 7">Belongs to the thioredoxin family.</text>
</comment>
<evidence type="ECO:0000256" key="8">
    <source>
        <dbReference type="PIRSR" id="PIRSR000077-1"/>
    </source>
</evidence>
<dbReference type="GO" id="GO:0005737">
    <property type="term" value="C:cytoplasm"/>
    <property type="evidence" value="ECO:0007669"/>
    <property type="project" value="TreeGrafter"/>
</dbReference>
<evidence type="ECO:0000256" key="7">
    <source>
        <dbReference type="PIRNR" id="PIRNR000077"/>
    </source>
</evidence>
<dbReference type="InterPro" id="IPR005746">
    <property type="entry name" value="Thioredoxin"/>
</dbReference>
<evidence type="ECO:0000256" key="6">
    <source>
        <dbReference type="NCBIfam" id="TIGR01068"/>
    </source>
</evidence>
<keyword evidence="12" id="KW-1185">Reference proteome</keyword>
<feature type="active site" description="Nucleophile" evidence="8">
    <location>
        <position position="29"/>
    </location>
</feature>
<feature type="site" description="Contributes to redox potential value" evidence="8">
    <location>
        <position position="30"/>
    </location>
</feature>
<dbReference type="EMBL" id="CP006681">
    <property type="protein sequence ID" value="AHI52488.1"/>
    <property type="molecule type" value="Genomic_DNA"/>
</dbReference>
<dbReference type="Proteomes" id="UP000019267">
    <property type="component" value="Chromosome"/>
</dbReference>
<dbReference type="AlphaFoldDB" id="W6A5S6"/>
<keyword evidence="2" id="KW-0813">Transport</keyword>
<dbReference type="InterPro" id="IPR017937">
    <property type="entry name" value="Thioredoxin_CS"/>
</dbReference>
<dbReference type="PANTHER" id="PTHR45663:SF11">
    <property type="entry name" value="GEO12009P1"/>
    <property type="match status" value="1"/>
</dbReference>
<dbReference type="RefSeq" id="WP_025362733.1">
    <property type="nucleotide sequence ID" value="NZ_CP006681.1"/>
</dbReference>
<dbReference type="CDD" id="cd02947">
    <property type="entry name" value="TRX_family"/>
    <property type="match status" value="1"/>
</dbReference>
<feature type="site" description="Deprotonates C-terminal active site Cys" evidence="8">
    <location>
        <position position="23"/>
    </location>
</feature>
<dbReference type="SUPFAM" id="SSF52833">
    <property type="entry name" value="Thioredoxin-like"/>
    <property type="match status" value="1"/>
</dbReference>
<dbReference type="Gene3D" id="3.40.30.10">
    <property type="entry name" value="Glutaredoxin"/>
    <property type="match status" value="1"/>
</dbReference>
<dbReference type="PATRIC" id="fig|1276246.3.peg.147"/>
<feature type="disulfide bond" description="Redox-active" evidence="9">
    <location>
        <begin position="29"/>
        <end position="32"/>
    </location>
</feature>
<dbReference type="HOGENOM" id="CLU_090389_14_6_14"/>
<name>W6A5S6_9MOLU</name>
<organism evidence="11 12">
    <name type="scientific">Spiroplasma culicicola AES-1</name>
    <dbReference type="NCBI Taxonomy" id="1276246"/>
    <lineage>
        <taxon>Bacteria</taxon>
        <taxon>Bacillati</taxon>
        <taxon>Mycoplasmatota</taxon>
        <taxon>Mollicutes</taxon>
        <taxon>Entomoplasmatales</taxon>
        <taxon>Spiroplasmataceae</taxon>
        <taxon>Spiroplasma</taxon>
    </lineage>
</organism>
<dbReference type="PRINTS" id="PR00421">
    <property type="entry name" value="THIOREDOXIN"/>
</dbReference>
<evidence type="ECO:0000256" key="9">
    <source>
        <dbReference type="PIRSR" id="PIRSR000077-4"/>
    </source>
</evidence>
<feature type="site" description="Contributes to redox potential value" evidence="8">
    <location>
        <position position="31"/>
    </location>
</feature>
<dbReference type="OrthoDB" id="9790390at2"/>
<dbReference type="InterPro" id="IPR013766">
    <property type="entry name" value="Thioredoxin_domain"/>
</dbReference>
<proteinExistence type="inferred from homology"/>
<keyword evidence="3" id="KW-0249">Electron transport</keyword>
<protein>
    <recommendedName>
        <fullName evidence="6 7">Thioredoxin</fullName>
    </recommendedName>
</protein>
<evidence type="ECO:0000256" key="2">
    <source>
        <dbReference type="ARBA" id="ARBA00022448"/>
    </source>
</evidence>
<dbReference type="eggNOG" id="COG0526">
    <property type="taxonomic scope" value="Bacteria"/>
</dbReference>
<evidence type="ECO:0000256" key="5">
    <source>
        <dbReference type="ARBA" id="ARBA00023284"/>
    </source>
</evidence>
<dbReference type="Pfam" id="PF00085">
    <property type="entry name" value="Thioredoxin"/>
    <property type="match status" value="1"/>
</dbReference>
<dbReference type="PANTHER" id="PTHR45663">
    <property type="entry name" value="GEO12009P1"/>
    <property type="match status" value="1"/>
</dbReference>
<feature type="domain" description="Thioredoxin" evidence="10">
    <location>
        <begin position="1"/>
        <end position="100"/>
    </location>
</feature>
<evidence type="ECO:0000313" key="11">
    <source>
        <dbReference type="EMBL" id="AHI52488.1"/>
    </source>
</evidence>
<gene>
    <name evidence="11" type="primary">trxA</name>
    <name evidence="11" type="ORF">SCULI_v1c01470</name>
</gene>
<evidence type="ECO:0000256" key="1">
    <source>
        <dbReference type="ARBA" id="ARBA00008987"/>
    </source>
</evidence>
<dbReference type="InterPro" id="IPR036249">
    <property type="entry name" value="Thioredoxin-like_sf"/>
</dbReference>
<keyword evidence="5 9" id="KW-0676">Redox-active center</keyword>
<dbReference type="GO" id="GO:0015035">
    <property type="term" value="F:protein-disulfide reductase activity"/>
    <property type="evidence" value="ECO:0007669"/>
    <property type="project" value="UniProtKB-UniRule"/>
</dbReference>
<dbReference type="PROSITE" id="PS00194">
    <property type="entry name" value="THIOREDOXIN_1"/>
    <property type="match status" value="1"/>
</dbReference>
<reference evidence="11 12" key="1">
    <citation type="journal article" date="2014" name="Genome Biol. Evol.">
        <title>Molecular evolution of the substrate utilization strategies and putative virulence factors in mosquito-associated Spiroplasma species.</title>
        <authorList>
            <person name="Chang T.H."/>
            <person name="Lo W.S."/>
            <person name="Ku C."/>
            <person name="Chen L.L."/>
            <person name="Kuo C.H."/>
        </authorList>
    </citation>
    <scope>NUCLEOTIDE SEQUENCE [LARGE SCALE GENOMIC DNA]</scope>
    <source>
        <strain evidence="11">AES-1</strain>
    </source>
</reference>
<accession>W6A5S6</accession>
<dbReference type="PROSITE" id="PS51352">
    <property type="entry name" value="THIOREDOXIN_2"/>
    <property type="match status" value="1"/>
</dbReference>
<feature type="active site" description="Nucleophile" evidence="8">
    <location>
        <position position="32"/>
    </location>
</feature>
<keyword evidence="4 9" id="KW-1015">Disulfide bond</keyword>
<evidence type="ECO:0000313" key="12">
    <source>
        <dbReference type="Proteomes" id="UP000019267"/>
    </source>
</evidence>
<evidence type="ECO:0000259" key="10">
    <source>
        <dbReference type="PROSITE" id="PS51352"/>
    </source>
</evidence>
<sequence length="100" mass="11223">MAKILNTVDEFNTQISQGTTLVDFYADWCGPCKMLAPIFEQVSTENTNTAFVKVNTDELGEIANKYEVRSIPTIIKFENGQEVARHVGMMGKDQLVDFSK</sequence>
<dbReference type="STRING" id="1276246.SCULI_v1c01470"/>
<dbReference type="PIRSF" id="PIRSF000077">
    <property type="entry name" value="Thioredoxin"/>
    <property type="match status" value="1"/>
</dbReference>
<dbReference type="KEGG" id="scq:SCULI_v1c01470"/>
<evidence type="ECO:0000256" key="3">
    <source>
        <dbReference type="ARBA" id="ARBA00022982"/>
    </source>
</evidence>
<dbReference type="NCBIfam" id="TIGR01068">
    <property type="entry name" value="thioredoxin"/>
    <property type="match status" value="1"/>
</dbReference>
<evidence type="ECO:0000256" key="4">
    <source>
        <dbReference type="ARBA" id="ARBA00023157"/>
    </source>
</evidence>